<comment type="catalytic activity">
    <reaction evidence="1">
        <text>5-amino-6-(5-phospho-D-ribosylamino)uracil + H2O = 5,6-diaminouracil + D-ribose 5-phosphate</text>
        <dbReference type="Rhea" id="RHEA:55020"/>
        <dbReference type="ChEBI" id="CHEBI:15377"/>
        <dbReference type="ChEBI" id="CHEBI:46252"/>
        <dbReference type="ChEBI" id="CHEBI:58453"/>
        <dbReference type="ChEBI" id="CHEBI:78346"/>
    </reaction>
</comment>
<sequence>MKITERTYLKSEVITFRSTKGSFGGLSNMAPGYSIRVNDVIIPTAEALYQACRFPLFPNIQQEIIEQHSPMTAKMISRKYLSKTRQDWEEIKYEVMYWVLQVKLSQNLEKFSSVLRQTSDKPIVEYSAKDKDWAATKKDDHTLKGKNALGRLLMKLREEYIFNQKPIDCVPPPPIVGFILYGSAVETVCDPTLEFEEEDYC</sequence>
<dbReference type="EMBL" id="FTOP01000002">
    <property type="protein sequence ID" value="SIS60037.1"/>
    <property type="molecule type" value="Genomic_DNA"/>
</dbReference>
<dbReference type="InterPro" id="IPR037238">
    <property type="entry name" value="YbiA-like_sf"/>
</dbReference>
<proteinExistence type="predicted"/>
<reference evidence="5" key="1">
    <citation type="submission" date="2017-01" db="EMBL/GenBank/DDBJ databases">
        <authorList>
            <person name="Varghese N."/>
            <person name="Submissions S."/>
        </authorList>
    </citation>
    <scope>NUCLEOTIDE SEQUENCE [LARGE SCALE GENOMIC DNA]</scope>
    <source>
        <strain evidence="5">DSM 46698</strain>
    </source>
</reference>
<evidence type="ECO:0000259" key="3">
    <source>
        <dbReference type="Pfam" id="PF08719"/>
    </source>
</evidence>
<dbReference type="RefSeq" id="WP_076498223.1">
    <property type="nucleotide sequence ID" value="NZ_FTOP01000002.1"/>
</dbReference>
<dbReference type="AlphaFoldDB" id="A0A1N7KEP1"/>
<evidence type="ECO:0000256" key="1">
    <source>
        <dbReference type="ARBA" id="ARBA00000022"/>
    </source>
</evidence>
<dbReference type="Pfam" id="PF08719">
    <property type="entry name" value="NADAR"/>
    <property type="match status" value="1"/>
</dbReference>
<organism evidence="4 5">
    <name type="scientific">Belliella pelovolcani</name>
    <dbReference type="NCBI Taxonomy" id="529505"/>
    <lineage>
        <taxon>Bacteria</taxon>
        <taxon>Pseudomonadati</taxon>
        <taxon>Bacteroidota</taxon>
        <taxon>Cytophagia</taxon>
        <taxon>Cytophagales</taxon>
        <taxon>Cyclobacteriaceae</taxon>
        <taxon>Belliella</taxon>
    </lineage>
</organism>
<gene>
    <name evidence="4" type="ORF">SAMN05421761_10221</name>
</gene>
<protein>
    <recommendedName>
        <fullName evidence="3">NADAR domain-containing protein</fullName>
    </recommendedName>
</protein>
<dbReference type="Gene3D" id="1.10.357.40">
    <property type="entry name" value="YbiA-like"/>
    <property type="match status" value="1"/>
</dbReference>
<name>A0A1N7KEP1_9BACT</name>
<dbReference type="Proteomes" id="UP000186026">
    <property type="component" value="Unassembled WGS sequence"/>
</dbReference>
<evidence type="ECO:0000256" key="2">
    <source>
        <dbReference type="ARBA" id="ARBA00000751"/>
    </source>
</evidence>
<dbReference type="OrthoDB" id="67297at2"/>
<evidence type="ECO:0000313" key="5">
    <source>
        <dbReference type="Proteomes" id="UP000186026"/>
    </source>
</evidence>
<accession>A0A1N7KEP1</accession>
<dbReference type="SUPFAM" id="SSF143990">
    <property type="entry name" value="YbiA-like"/>
    <property type="match status" value="1"/>
</dbReference>
<dbReference type="STRING" id="529505.SAMN05421761_10221"/>
<dbReference type="InterPro" id="IPR012816">
    <property type="entry name" value="NADAR"/>
</dbReference>
<dbReference type="CDD" id="cd15457">
    <property type="entry name" value="NADAR"/>
    <property type="match status" value="1"/>
</dbReference>
<keyword evidence="5" id="KW-1185">Reference proteome</keyword>
<comment type="catalytic activity">
    <reaction evidence="2">
        <text>2,5-diamino-6-hydroxy-4-(5-phosphoribosylamino)-pyrimidine + H2O = 2,5,6-triamino-4-hydroxypyrimidine + D-ribose 5-phosphate</text>
        <dbReference type="Rhea" id="RHEA:23436"/>
        <dbReference type="ChEBI" id="CHEBI:15377"/>
        <dbReference type="ChEBI" id="CHEBI:58614"/>
        <dbReference type="ChEBI" id="CHEBI:78346"/>
        <dbReference type="ChEBI" id="CHEBI:137796"/>
    </reaction>
</comment>
<evidence type="ECO:0000313" key="4">
    <source>
        <dbReference type="EMBL" id="SIS60037.1"/>
    </source>
</evidence>
<feature type="domain" description="NADAR" evidence="3">
    <location>
        <begin position="18"/>
        <end position="159"/>
    </location>
</feature>
<dbReference type="NCBIfam" id="TIGR02464">
    <property type="entry name" value="ribofla_fusion"/>
    <property type="match status" value="1"/>
</dbReference>